<gene>
    <name evidence="5" type="ORF">M3P19_11225</name>
</gene>
<protein>
    <submittedName>
        <fullName evidence="5">Helix-turn-helix transcriptional regulator</fullName>
    </submittedName>
</protein>
<dbReference type="PANTHER" id="PTHR33204">
    <property type="entry name" value="TRANSCRIPTIONAL REGULATOR, MARR FAMILY"/>
    <property type="match status" value="1"/>
</dbReference>
<dbReference type="SUPFAM" id="SSF46785">
    <property type="entry name" value="Winged helix' DNA-binding domain"/>
    <property type="match status" value="1"/>
</dbReference>
<evidence type="ECO:0000313" key="6">
    <source>
        <dbReference type="Proteomes" id="UP001203607"/>
    </source>
</evidence>
<dbReference type="PROSITE" id="PS51118">
    <property type="entry name" value="HTH_HXLR"/>
    <property type="match status" value="1"/>
</dbReference>
<dbReference type="Proteomes" id="UP001203607">
    <property type="component" value="Unassembled WGS sequence"/>
</dbReference>
<keyword evidence="1" id="KW-0805">Transcription regulation</keyword>
<name>A0ABT0PTB3_9FLAO</name>
<evidence type="ECO:0000256" key="2">
    <source>
        <dbReference type="ARBA" id="ARBA00023125"/>
    </source>
</evidence>
<dbReference type="Pfam" id="PF01638">
    <property type="entry name" value="HxlR"/>
    <property type="match status" value="1"/>
</dbReference>
<reference evidence="5 6" key="1">
    <citation type="submission" date="2022-05" db="EMBL/GenBank/DDBJ databases">
        <authorList>
            <person name="Park J.-S."/>
        </authorList>
    </citation>
    <scope>NUCLEOTIDE SEQUENCE [LARGE SCALE GENOMIC DNA]</scope>
    <source>
        <strain evidence="5 6">2012CJ35-5</strain>
    </source>
</reference>
<organism evidence="5 6">
    <name type="scientific">Flagellimonas spongiicola</name>
    <dbReference type="NCBI Taxonomy" id="2942208"/>
    <lineage>
        <taxon>Bacteria</taxon>
        <taxon>Pseudomonadati</taxon>
        <taxon>Bacteroidota</taxon>
        <taxon>Flavobacteriia</taxon>
        <taxon>Flavobacteriales</taxon>
        <taxon>Flavobacteriaceae</taxon>
        <taxon>Flagellimonas</taxon>
    </lineage>
</organism>
<dbReference type="InterPro" id="IPR036388">
    <property type="entry name" value="WH-like_DNA-bd_sf"/>
</dbReference>
<dbReference type="Gene3D" id="1.10.10.10">
    <property type="entry name" value="Winged helix-like DNA-binding domain superfamily/Winged helix DNA-binding domain"/>
    <property type="match status" value="1"/>
</dbReference>
<dbReference type="PANTHER" id="PTHR33204:SF29">
    <property type="entry name" value="TRANSCRIPTIONAL REGULATOR"/>
    <property type="match status" value="1"/>
</dbReference>
<dbReference type="RefSeq" id="WP_249657761.1">
    <property type="nucleotide sequence ID" value="NZ_JAMFMA010000002.1"/>
</dbReference>
<feature type="domain" description="HTH hxlR-type" evidence="4">
    <location>
        <begin position="19"/>
        <end position="117"/>
    </location>
</feature>
<keyword evidence="2" id="KW-0238">DNA-binding</keyword>
<dbReference type="InterPro" id="IPR036390">
    <property type="entry name" value="WH_DNA-bd_sf"/>
</dbReference>
<comment type="caution">
    <text evidence="5">The sequence shown here is derived from an EMBL/GenBank/DDBJ whole genome shotgun (WGS) entry which is preliminary data.</text>
</comment>
<dbReference type="EMBL" id="JAMFMA010000002">
    <property type="protein sequence ID" value="MCL6274584.1"/>
    <property type="molecule type" value="Genomic_DNA"/>
</dbReference>
<evidence type="ECO:0000256" key="1">
    <source>
        <dbReference type="ARBA" id="ARBA00023015"/>
    </source>
</evidence>
<keyword evidence="3" id="KW-0804">Transcription</keyword>
<evidence type="ECO:0000256" key="3">
    <source>
        <dbReference type="ARBA" id="ARBA00023163"/>
    </source>
</evidence>
<accession>A0ABT0PTB3</accession>
<sequence length="123" mass="14376">MRKLASTNFENQKRLESLCGLPHAMEVLKGRWKVNILWSISLGNKRYGEIKKDIGFISEKMLTQRLRESEADGLIIRKDFQTIPPHVEYYLTEIGTDLIPVLDQLCKWGYKARNKNDKEISEH</sequence>
<evidence type="ECO:0000259" key="4">
    <source>
        <dbReference type="PROSITE" id="PS51118"/>
    </source>
</evidence>
<evidence type="ECO:0000313" key="5">
    <source>
        <dbReference type="EMBL" id="MCL6274584.1"/>
    </source>
</evidence>
<proteinExistence type="predicted"/>
<keyword evidence="6" id="KW-1185">Reference proteome</keyword>
<dbReference type="InterPro" id="IPR002577">
    <property type="entry name" value="HTH_HxlR"/>
</dbReference>